<protein>
    <submittedName>
        <fullName evidence="1">Uncharacterized protein</fullName>
    </submittedName>
</protein>
<name>A0ACD5HLT4_9PROT</name>
<reference evidence="1 2" key="1">
    <citation type="journal article" date="2019" name="Int. J. Syst. Evol. Microbiol.">
        <title>Acidithiobacillus sulfuriphilus sp. nov.: an extremely acidophilic sulfur-oxidizing chemolithotroph isolated from a neutral pH environment.</title>
        <authorList>
            <person name="Falagan C."/>
            <person name="Moya-Beltran A."/>
            <person name="Castro M."/>
            <person name="Quatrini R."/>
            <person name="Johnson D.B."/>
        </authorList>
    </citation>
    <scope>NUCLEOTIDE SEQUENCE [LARGE SCALE GENOMIC DNA]</scope>
    <source>
        <strain evidence="1 2">CJ-2</strain>
    </source>
</reference>
<evidence type="ECO:0000313" key="1">
    <source>
        <dbReference type="EMBL" id="XRI76496.1"/>
    </source>
</evidence>
<proteinExistence type="predicted"/>
<organism evidence="1 2">
    <name type="scientific">Acidithiobacillus sulfuriphilus</name>
    <dbReference type="NCBI Taxonomy" id="1867749"/>
    <lineage>
        <taxon>Bacteria</taxon>
        <taxon>Pseudomonadati</taxon>
        <taxon>Pseudomonadota</taxon>
        <taxon>Acidithiobacillia</taxon>
        <taxon>Acidithiobacillales</taxon>
        <taxon>Acidithiobacillaceae</taxon>
        <taxon>Acidithiobacillus</taxon>
    </lineage>
</organism>
<sequence>MDIKENGKNPASEKTLMRSVGRLFGPVFIAYGDYLFAMDLCRLAQPLAAPDQREYTKDLCVMIKIEVFRILGSIFTAVFGGGVLFLGYTSIMFLSEKEKYSKLFGVIWSACSTGWAYIVEDNRLSHFLYFRYALSDQIISFELWYILVPSTIFILFRLIQKSRLKYLVGETSTIVIVLNFAYFVGIFSVAIALAVVNLIF</sequence>
<accession>A0ACD5HLT4</accession>
<keyword evidence="2" id="KW-1185">Reference proteome</keyword>
<evidence type="ECO:0000313" key="2">
    <source>
        <dbReference type="Proteomes" id="UP000271650"/>
    </source>
</evidence>
<dbReference type="Proteomes" id="UP000271650">
    <property type="component" value="Chromosome"/>
</dbReference>
<gene>
    <name evidence="1" type="ORF">EC580_011115</name>
</gene>
<dbReference type="EMBL" id="CP127527">
    <property type="protein sequence ID" value="XRI76496.1"/>
    <property type="molecule type" value="Genomic_DNA"/>
</dbReference>